<organism evidence="2">
    <name type="scientific">Tetraselmis virus 1</name>
    <dbReference type="NCBI Taxonomy" id="2060617"/>
    <lineage>
        <taxon>Viruses</taxon>
        <taxon>Varidnaviria</taxon>
        <taxon>Bamfordvirae</taxon>
        <taxon>Nucleocytoviricota</taxon>
        <taxon>Megaviricetes</taxon>
        <taxon>Imitervirales</taxon>
        <taxon>Allomimiviridae</taxon>
        <taxon>Oceanusvirus</taxon>
        <taxon>Oceanusvirus kaneohense</taxon>
    </lineage>
</organism>
<gene>
    <name evidence="2" type="ORF">TetV_508</name>
</gene>
<name>A0A2P0VNZ8_9VIRU</name>
<proteinExistence type="predicted"/>
<evidence type="ECO:0000313" key="3">
    <source>
        <dbReference type="Proteomes" id="UP000244773"/>
    </source>
</evidence>
<accession>A0A2P0VNZ8</accession>
<keyword evidence="3" id="KW-1185">Reference proteome</keyword>
<feature type="compositionally biased region" description="Polar residues" evidence="1">
    <location>
        <begin position="296"/>
        <end position="305"/>
    </location>
</feature>
<protein>
    <submittedName>
        <fullName evidence="2">Uncharacterized protein</fullName>
    </submittedName>
</protein>
<feature type="region of interest" description="Disordered" evidence="1">
    <location>
        <begin position="296"/>
        <end position="315"/>
    </location>
</feature>
<dbReference type="EMBL" id="KY322437">
    <property type="protein sequence ID" value="AUF82590.1"/>
    <property type="molecule type" value="Genomic_DNA"/>
</dbReference>
<sequence>MTVAQVLLYVSTTPVIPETATADITNDWLYDNTTTYYVGWAYALRYYWVKVIDNGANESFFSLGSYRTQDNTDPVVTGSLNLGVPTTTQVVFNHSISDNSNQFTSVHVLLTTDSGGKSFTDISTSGQSRSSSNSTTTFDALTTNTTYYGWVAVEDAAGNRIVFDGGSITTDPDTDAPILNSYNFAATAGFEETHVDITLNITDPVTNDPVEDLLTLSGYTSTFAVINGQYTITSTYGTQSGTGLTRTFSENDNYSIYKNESTKYYVIYDTGSGNWVVVRVAGEELDSITEGQSYNVGTPRSIGSETDTHKTSGRNIPEADDKLSYALPNYNTLVATGLSSQFNLTYSIVSGKTGYITGTFPTYTFNLNLGSYDFYKNGDYYVIWNNTDSRWDFLNSSTDLSTASTGVISFSSSVSQFSDSMTHTNTQNNIPNDSNSEVSYT</sequence>
<dbReference type="Proteomes" id="UP000244773">
    <property type="component" value="Segment"/>
</dbReference>
<feature type="region of interest" description="Disordered" evidence="1">
    <location>
        <begin position="421"/>
        <end position="441"/>
    </location>
</feature>
<evidence type="ECO:0000256" key="1">
    <source>
        <dbReference type="SAM" id="MobiDB-lite"/>
    </source>
</evidence>
<evidence type="ECO:0000313" key="2">
    <source>
        <dbReference type="EMBL" id="AUF82590.1"/>
    </source>
</evidence>
<reference evidence="2" key="1">
    <citation type="journal article" date="2018" name="Virology">
        <title>A giant virus infecting green algae encodes key fermentation genes.</title>
        <authorList>
            <person name="Schvarcz C.R."/>
            <person name="Steward G.F."/>
        </authorList>
    </citation>
    <scope>NUCLEOTIDE SEQUENCE [LARGE SCALE GENOMIC DNA]</scope>
</reference>